<dbReference type="RefSeq" id="WP_039400024.1">
    <property type="nucleotide sequence ID" value="NZ_JTDK01000011.1"/>
</dbReference>
<dbReference type="STRING" id="1348253.LK09_12880"/>
<keyword evidence="1" id="KW-0812">Transmembrane</keyword>
<reference evidence="2 3" key="1">
    <citation type="submission" date="2014-11" db="EMBL/GenBank/DDBJ databases">
        <title>Genome sequence of Microbacterium mangrovi MUSC 115(T).</title>
        <authorList>
            <person name="Lee L.-H."/>
        </authorList>
    </citation>
    <scope>NUCLEOTIDE SEQUENCE [LARGE SCALE GENOMIC DNA]</scope>
    <source>
        <strain evidence="2 3">MUSC 115</strain>
    </source>
</reference>
<evidence type="ECO:0000313" key="3">
    <source>
        <dbReference type="Proteomes" id="UP000031030"/>
    </source>
</evidence>
<dbReference type="AlphaFoldDB" id="A0A0B2A102"/>
<evidence type="ECO:0000256" key="1">
    <source>
        <dbReference type="SAM" id="Phobius"/>
    </source>
</evidence>
<gene>
    <name evidence="2" type="ORF">LK09_12880</name>
</gene>
<name>A0A0B2A102_9MICO</name>
<evidence type="ECO:0008006" key="4">
    <source>
        <dbReference type="Google" id="ProtNLM"/>
    </source>
</evidence>
<protein>
    <recommendedName>
        <fullName evidence="4">Potassium transporter Trk</fullName>
    </recommendedName>
</protein>
<proteinExistence type="predicted"/>
<comment type="caution">
    <text evidence="2">The sequence shown here is derived from an EMBL/GenBank/DDBJ whole genome shotgun (WGS) entry which is preliminary data.</text>
</comment>
<organism evidence="2 3">
    <name type="scientific">Microbacterium mangrovi</name>
    <dbReference type="NCBI Taxonomy" id="1348253"/>
    <lineage>
        <taxon>Bacteria</taxon>
        <taxon>Bacillati</taxon>
        <taxon>Actinomycetota</taxon>
        <taxon>Actinomycetes</taxon>
        <taxon>Micrococcales</taxon>
        <taxon>Microbacteriaceae</taxon>
        <taxon>Microbacterium</taxon>
    </lineage>
</organism>
<feature type="transmembrane region" description="Helical" evidence="1">
    <location>
        <begin position="18"/>
        <end position="38"/>
    </location>
</feature>
<feature type="transmembrane region" description="Helical" evidence="1">
    <location>
        <begin position="58"/>
        <end position="81"/>
    </location>
</feature>
<keyword evidence="3" id="KW-1185">Reference proteome</keyword>
<keyword evidence="1" id="KW-1133">Transmembrane helix</keyword>
<dbReference type="Proteomes" id="UP000031030">
    <property type="component" value="Unassembled WGS sequence"/>
</dbReference>
<evidence type="ECO:0000313" key="2">
    <source>
        <dbReference type="EMBL" id="KHK97155.1"/>
    </source>
</evidence>
<dbReference type="EMBL" id="JTDK01000011">
    <property type="protein sequence ID" value="KHK97155.1"/>
    <property type="molecule type" value="Genomic_DNA"/>
</dbReference>
<keyword evidence="1" id="KW-0472">Membrane</keyword>
<accession>A0A0B2A102</accession>
<sequence length="108" mass="11483">MAEIEHTETARVRRAPKVAVFLVLGAAVGVLVAMLLTFGFSSVNASAVTGVTYSTANIFGFLAIICGAVGLLLGGLVAIILDRRSSRRARNVTVVREEYLGEEDDSDR</sequence>